<evidence type="ECO:0000259" key="1">
    <source>
        <dbReference type="Pfam" id="PF07179"/>
    </source>
</evidence>
<feature type="domain" description="SseB protein N-terminal" evidence="1">
    <location>
        <begin position="49"/>
        <end position="120"/>
    </location>
</feature>
<evidence type="ECO:0000313" key="2">
    <source>
        <dbReference type="EMBL" id="MBA6411783.1"/>
    </source>
</evidence>
<dbReference type="InterPro" id="IPR009839">
    <property type="entry name" value="SseB_N"/>
</dbReference>
<reference evidence="2 3" key="1">
    <citation type="submission" date="2020-07" db="EMBL/GenBank/DDBJ databases">
        <title>Halieaceae bacterium, F7430, whole genome shotgun sequencing project.</title>
        <authorList>
            <person name="Jiang S."/>
            <person name="Liu Z.W."/>
            <person name="Du Z.J."/>
        </authorList>
    </citation>
    <scope>NUCLEOTIDE SEQUENCE [LARGE SCALE GENOMIC DNA]</scope>
    <source>
        <strain evidence="2 3">F7430</strain>
    </source>
</reference>
<organism evidence="2 3">
    <name type="scientific">Sediminihaliea albiluteola</name>
    <dbReference type="NCBI Taxonomy" id="2758564"/>
    <lineage>
        <taxon>Bacteria</taxon>
        <taxon>Pseudomonadati</taxon>
        <taxon>Pseudomonadota</taxon>
        <taxon>Gammaproteobacteria</taxon>
        <taxon>Cellvibrionales</taxon>
        <taxon>Halieaceae</taxon>
        <taxon>Sediminihaliea</taxon>
    </lineage>
</organism>
<dbReference type="RefSeq" id="WP_182168640.1">
    <property type="nucleotide sequence ID" value="NZ_JACFXU010000013.1"/>
</dbReference>
<sequence>MSESNSVETVSEAIAAFQRGELPQELLLWNIVCCEKFIVPVIKDDEGTHIRSFSDGVGAAKQIIAFSEPEALEGARASEEAHNLDGDFAVISSSTLLSFVDSDEALVINPHTEHSLTFQPGQAESIREAGRMSGVERALSMSRRPPLDPNALRAIASYKDFHLVLRNENRLDLAPDPQGRALLAAFTSEEALHEYLGKVTELTLKHGVPQVLKLSGIELAEKLSELDIIGVVFNCAGPLTPLALSKQLGQHILSAVNEVA</sequence>
<comment type="caution">
    <text evidence="2">The sequence shown here is derived from an EMBL/GenBank/DDBJ whole genome shotgun (WGS) entry which is preliminary data.</text>
</comment>
<dbReference type="Proteomes" id="UP000539350">
    <property type="component" value="Unassembled WGS sequence"/>
</dbReference>
<evidence type="ECO:0000313" key="3">
    <source>
        <dbReference type="Proteomes" id="UP000539350"/>
    </source>
</evidence>
<dbReference type="EMBL" id="JACFXU010000013">
    <property type="protein sequence ID" value="MBA6411783.1"/>
    <property type="molecule type" value="Genomic_DNA"/>
</dbReference>
<gene>
    <name evidence="2" type="ORF">H2508_01500</name>
</gene>
<dbReference type="Pfam" id="PF07179">
    <property type="entry name" value="SseB"/>
    <property type="match status" value="1"/>
</dbReference>
<dbReference type="AlphaFoldDB" id="A0A7W2YJ01"/>
<keyword evidence="3" id="KW-1185">Reference proteome</keyword>
<proteinExistence type="predicted"/>
<name>A0A7W2YJ01_9GAMM</name>
<accession>A0A7W2YJ01</accession>
<protein>
    <submittedName>
        <fullName evidence="2">SseB family protein</fullName>
    </submittedName>
</protein>